<sequence>MIAGHYRGNTCQAEFAHSWGVTDGRISEPHPYTGTPRRHESRRHAVPAHGDRRPHDHHHHGTMTTIFGDVVDVRPLFPRERHAMLGLLTTLTPDDWSKPTVCPGWDVHDVVAHVLNDYTRRLSGTRDGYGGAVFADDETLPRYLARVNDQFVQAARQIGPKVMIDLLDHLGPQLDAMWAAQDLEAPAHLDVSWAATNVPSPTWLDIAREYTEFWVHQQQIRDAVSTPGADDPTLISPVLDTFARALPHALRHEHPPEGTTVTLEATGPAGGTWSATRHSTHWALSSPSAATPAAHISMNQDTLWRLATRGITVAEARARTESTGDHALTAAATTLLAIVA</sequence>
<protein>
    <submittedName>
        <fullName evidence="3">Maleylpyruvate isomerase N-terminal domain-containing protein</fullName>
    </submittedName>
</protein>
<dbReference type="InterPro" id="IPR034660">
    <property type="entry name" value="DinB/YfiT-like"/>
</dbReference>
<keyword evidence="3" id="KW-0413">Isomerase</keyword>
<dbReference type="Proteomes" id="UP001596137">
    <property type="component" value="Unassembled WGS sequence"/>
</dbReference>
<proteinExistence type="predicted"/>
<feature type="region of interest" description="Disordered" evidence="1">
    <location>
        <begin position="22"/>
        <end position="62"/>
    </location>
</feature>
<dbReference type="SUPFAM" id="SSF109854">
    <property type="entry name" value="DinB/YfiT-like putative metalloenzymes"/>
    <property type="match status" value="1"/>
</dbReference>
<comment type="caution">
    <text evidence="3">The sequence shown here is derived from an EMBL/GenBank/DDBJ whole genome shotgun (WGS) entry which is preliminary data.</text>
</comment>
<evidence type="ECO:0000313" key="3">
    <source>
        <dbReference type="EMBL" id="MFC6083059.1"/>
    </source>
</evidence>
<gene>
    <name evidence="3" type="ORF">ACFP1K_17945</name>
</gene>
<dbReference type="RefSeq" id="WP_380754359.1">
    <property type="nucleotide sequence ID" value="NZ_JBHSRF010000024.1"/>
</dbReference>
<reference evidence="4" key="1">
    <citation type="journal article" date="2019" name="Int. J. Syst. Evol. Microbiol.">
        <title>The Global Catalogue of Microorganisms (GCM) 10K type strain sequencing project: providing services to taxonomists for standard genome sequencing and annotation.</title>
        <authorList>
            <consortium name="The Broad Institute Genomics Platform"/>
            <consortium name="The Broad Institute Genome Sequencing Center for Infectious Disease"/>
            <person name="Wu L."/>
            <person name="Ma J."/>
        </authorList>
    </citation>
    <scope>NUCLEOTIDE SEQUENCE [LARGE SCALE GENOMIC DNA]</scope>
    <source>
        <strain evidence="4">JCM 30346</strain>
    </source>
</reference>
<dbReference type="InterPro" id="IPR017517">
    <property type="entry name" value="Maleyloyr_isom"/>
</dbReference>
<organism evidence="3 4">
    <name type="scientific">Sphaerisporangium aureirubrum</name>
    <dbReference type="NCBI Taxonomy" id="1544736"/>
    <lineage>
        <taxon>Bacteria</taxon>
        <taxon>Bacillati</taxon>
        <taxon>Actinomycetota</taxon>
        <taxon>Actinomycetes</taxon>
        <taxon>Streptosporangiales</taxon>
        <taxon>Streptosporangiaceae</taxon>
        <taxon>Sphaerisporangium</taxon>
    </lineage>
</organism>
<keyword evidence="4" id="KW-1185">Reference proteome</keyword>
<dbReference type="Gene3D" id="1.20.120.450">
    <property type="entry name" value="dinb family like domain"/>
    <property type="match status" value="1"/>
</dbReference>
<accession>A0ABW1NI46</accession>
<dbReference type="NCBIfam" id="TIGR03083">
    <property type="entry name" value="maleylpyruvate isomerase family mycothiol-dependent enzyme"/>
    <property type="match status" value="1"/>
</dbReference>
<evidence type="ECO:0000313" key="4">
    <source>
        <dbReference type="Proteomes" id="UP001596137"/>
    </source>
</evidence>
<name>A0ABW1NI46_9ACTN</name>
<feature type="domain" description="Mycothiol-dependent maleylpyruvate isomerase metal-binding" evidence="2">
    <location>
        <begin position="79"/>
        <end position="220"/>
    </location>
</feature>
<dbReference type="EMBL" id="JBHSRF010000024">
    <property type="protein sequence ID" value="MFC6083059.1"/>
    <property type="molecule type" value="Genomic_DNA"/>
</dbReference>
<dbReference type="GO" id="GO:0016853">
    <property type="term" value="F:isomerase activity"/>
    <property type="evidence" value="ECO:0007669"/>
    <property type="project" value="UniProtKB-KW"/>
</dbReference>
<dbReference type="InterPro" id="IPR024344">
    <property type="entry name" value="MDMPI_metal-binding"/>
</dbReference>
<dbReference type="Pfam" id="PF11716">
    <property type="entry name" value="MDMPI_N"/>
    <property type="match status" value="1"/>
</dbReference>
<evidence type="ECO:0000259" key="2">
    <source>
        <dbReference type="Pfam" id="PF11716"/>
    </source>
</evidence>
<evidence type="ECO:0000256" key="1">
    <source>
        <dbReference type="SAM" id="MobiDB-lite"/>
    </source>
</evidence>